<keyword evidence="7 8" id="KW-0472">Membrane</keyword>
<accession>A0A9W9HA92</accession>
<dbReference type="Pfam" id="PF00005">
    <property type="entry name" value="ABC_tran"/>
    <property type="match status" value="1"/>
</dbReference>
<dbReference type="Gene3D" id="3.40.50.300">
    <property type="entry name" value="P-loop containing nucleotide triphosphate hydrolases"/>
    <property type="match status" value="1"/>
</dbReference>
<dbReference type="InterPro" id="IPR017871">
    <property type="entry name" value="ABC_transporter-like_CS"/>
</dbReference>
<dbReference type="SUPFAM" id="SSF90123">
    <property type="entry name" value="ABC transporter transmembrane region"/>
    <property type="match status" value="1"/>
</dbReference>
<keyword evidence="3 8" id="KW-0812">Transmembrane</keyword>
<dbReference type="InterPro" id="IPR036640">
    <property type="entry name" value="ABC1_TM_sf"/>
</dbReference>
<evidence type="ECO:0000313" key="11">
    <source>
        <dbReference type="EMBL" id="KAJ5142675.1"/>
    </source>
</evidence>
<feature type="domain" description="ABC transporter" evidence="9">
    <location>
        <begin position="218"/>
        <end position="463"/>
    </location>
</feature>
<dbReference type="InterPro" id="IPR050173">
    <property type="entry name" value="ABC_transporter_C-like"/>
</dbReference>
<dbReference type="PROSITE" id="PS50893">
    <property type="entry name" value="ABC_TRANSPORTER_2"/>
    <property type="match status" value="1"/>
</dbReference>
<dbReference type="OrthoDB" id="6500128at2759"/>
<evidence type="ECO:0000256" key="6">
    <source>
        <dbReference type="ARBA" id="ARBA00022989"/>
    </source>
</evidence>
<keyword evidence="4" id="KW-0547">Nucleotide-binding</keyword>
<proteinExistence type="predicted"/>
<protein>
    <submittedName>
        <fullName evidence="11">Cyclic peptide transporter</fullName>
    </submittedName>
</protein>
<evidence type="ECO:0000313" key="12">
    <source>
        <dbReference type="Proteomes" id="UP001149079"/>
    </source>
</evidence>
<dbReference type="InterPro" id="IPR003439">
    <property type="entry name" value="ABC_transporter-like_ATP-bd"/>
</dbReference>
<dbReference type="PROSITE" id="PS00211">
    <property type="entry name" value="ABC_TRANSPORTER_1"/>
    <property type="match status" value="1"/>
</dbReference>
<feature type="transmembrane region" description="Helical" evidence="8">
    <location>
        <begin position="61"/>
        <end position="81"/>
    </location>
</feature>
<keyword evidence="6 8" id="KW-1133">Transmembrane helix</keyword>
<evidence type="ECO:0000256" key="7">
    <source>
        <dbReference type="ARBA" id="ARBA00023136"/>
    </source>
</evidence>
<evidence type="ECO:0000256" key="1">
    <source>
        <dbReference type="ARBA" id="ARBA00004141"/>
    </source>
</evidence>
<evidence type="ECO:0000256" key="2">
    <source>
        <dbReference type="ARBA" id="ARBA00022448"/>
    </source>
</evidence>
<dbReference type="AlphaFoldDB" id="A0A9W9HA92"/>
<dbReference type="RefSeq" id="XP_056524319.1">
    <property type="nucleotide sequence ID" value="XM_056662206.1"/>
</dbReference>
<dbReference type="Proteomes" id="UP001149079">
    <property type="component" value="Unassembled WGS sequence"/>
</dbReference>
<dbReference type="InterPro" id="IPR027417">
    <property type="entry name" value="P-loop_NTPase"/>
</dbReference>
<evidence type="ECO:0000256" key="5">
    <source>
        <dbReference type="ARBA" id="ARBA00022840"/>
    </source>
</evidence>
<evidence type="ECO:0000256" key="3">
    <source>
        <dbReference type="ARBA" id="ARBA00022692"/>
    </source>
</evidence>
<dbReference type="Pfam" id="PF00664">
    <property type="entry name" value="ABC_membrane"/>
    <property type="match status" value="1"/>
</dbReference>
<dbReference type="Gene3D" id="1.20.1560.10">
    <property type="entry name" value="ABC transporter type 1, transmembrane domain"/>
    <property type="match status" value="1"/>
</dbReference>
<dbReference type="InterPro" id="IPR011527">
    <property type="entry name" value="ABC1_TM_dom"/>
</dbReference>
<evidence type="ECO:0000259" key="9">
    <source>
        <dbReference type="PROSITE" id="PS50893"/>
    </source>
</evidence>
<keyword evidence="12" id="KW-1185">Reference proteome</keyword>
<dbReference type="CDD" id="cd18580">
    <property type="entry name" value="ABC_6TM_ABCC_D2"/>
    <property type="match status" value="1"/>
</dbReference>
<gene>
    <name evidence="11" type="ORF">N7515_001462</name>
</gene>
<evidence type="ECO:0000259" key="10">
    <source>
        <dbReference type="PROSITE" id="PS50929"/>
    </source>
</evidence>
<feature type="domain" description="ABC transmembrane type-1" evidence="10">
    <location>
        <begin position="17"/>
        <end position="203"/>
    </location>
</feature>
<feature type="transmembrane region" description="Helical" evidence="8">
    <location>
        <begin position="145"/>
        <end position="165"/>
    </location>
</feature>
<dbReference type="GO" id="GO:0016887">
    <property type="term" value="F:ATP hydrolysis activity"/>
    <property type="evidence" value="ECO:0007669"/>
    <property type="project" value="InterPro"/>
</dbReference>
<evidence type="ECO:0000256" key="4">
    <source>
        <dbReference type="ARBA" id="ARBA00022741"/>
    </source>
</evidence>
<reference evidence="11" key="2">
    <citation type="journal article" date="2023" name="IMA Fungus">
        <title>Comparative genomic study of the Penicillium genus elucidates a diverse pangenome and 15 lateral gene transfer events.</title>
        <authorList>
            <person name="Petersen C."/>
            <person name="Sorensen T."/>
            <person name="Nielsen M.R."/>
            <person name="Sondergaard T.E."/>
            <person name="Sorensen J.L."/>
            <person name="Fitzpatrick D.A."/>
            <person name="Frisvad J.C."/>
            <person name="Nielsen K.L."/>
        </authorList>
    </citation>
    <scope>NUCLEOTIDE SEQUENCE</scope>
    <source>
        <strain evidence="11">IBT 22155</strain>
    </source>
</reference>
<dbReference type="PROSITE" id="PS50929">
    <property type="entry name" value="ABC_TM1F"/>
    <property type="match status" value="1"/>
</dbReference>
<dbReference type="SUPFAM" id="SSF52540">
    <property type="entry name" value="P-loop containing nucleoside triphosphate hydrolases"/>
    <property type="match status" value="1"/>
</dbReference>
<dbReference type="PANTHER" id="PTHR24223">
    <property type="entry name" value="ATP-BINDING CASSETTE SUB-FAMILY C"/>
    <property type="match status" value="1"/>
</dbReference>
<organism evidence="11 12">
    <name type="scientific">Penicillium bovifimosum</name>
    <dbReference type="NCBI Taxonomy" id="126998"/>
    <lineage>
        <taxon>Eukaryota</taxon>
        <taxon>Fungi</taxon>
        <taxon>Dikarya</taxon>
        <taxon>Ascomycota</taxon>
        <taxon>Pezizomycotina</taxon>
        <taxon>Eurotiomycetes</taxon>
        <taxon>Eurotiomycetidae</taxon>
        <taxon>Eurotiales</taxon>
        <taxon>Aspergillaceae</taxon>
        <taxon>Penicillium</taxon>
    </lineage>
</organism>
<keyword evidence="5" id="KW-0067">ATP-binding</keyword>
<name>A0A9W9HA92_9EURO</name>
<dbReference type="GO" id="GO:0140359">
    <property type="term" value="F:ABC-type transporter activity"/>
    <property type="evidence" value="ECO:0007669"/>
    <property type="project" value="InterPro"/>
</dbReference>
<sequence>MIIAPKTAAKFHRALLDTVFIFSEDLGYIGGELSNAFDITVTSLLGCIAEAVLIFTGSSKYVSSIIPFCVMIVFFLGKFYLRTSRVIRLREIELKAPLQSQLLEVHTGLLTLRAFGWTEHYEERNKQALTASQQPYYLLFCLQRWLNLVLDLLVAGIAILVVSIATTIGRESSTGFLGVALFNIVNFSGSLQQLISHWTTLETSLGALSRIKSFVEDTPRENINKESGDSSDDSKKGGISFVGVYGTHGQAEDYTIEDITFEIQPATSGKSSLIMALMQMLEIRNGTIRIDGVDASRIPQPRIRAELNTISQEPIFLHGSVRLNLDPHARTNDENVLIDALRTVGLWDIINAEGGLDIELSDDIFSHGQKQLFCLARALCHLGQILIMDEPTSSIDDTKTEKKIDNIIKQHFQHHTVLCIMHKLHNVGSLDKVAVMEKGRLVEFGSPQDLREREGVFKTLVTSGNWGSVGSS</sequence>
<evidence type="ECO:0000256" key="8">
    <source>
        <dbReference type="SAM" id="Phobius"/>
    </source>
</evidence>
<dbReference type="GO" id="GO:0005524">
    <property type="term" value="F:ATP binding"/>
    <property type="evidence" value="ECO:0007669"/>
    <property type="project" value="UniProtKB-KW"/>
</dbReference>
<dbReference type="GO" id="GO:0016020">
    <property type="term" value="C:membrane"/>
    <property type="evidence" value="ECO:0007669"/>
    <property type="project" value="UniProtKB-SubCell"/>
</dbReference>
<comment type="caution">
    <text evidence="11">The sequence shown here is derived from an EMBL/GenBank/DDBJ whole genome shotgun (WGS) entry which is preliminary data.</text>
</comment>
<keyword evidence="2" id="KW-0813">Transport</keyword>
<reference evidence="11" key="1">
    <citation type="submission" date="2022-11" db="EMBL/GenBank/DDBJ databases">
        <authorList>
            <person name="Petersen C."/>
        </authorList>
    </citation>
    <scope>NUCLEOTIDE SEQUENCE</scope>
    <source>
        <strain evidence="11">IBT 22155</strain>
    </source>
</reference>
<dbReference type="InterPro" id="IPR044726">
    <property type="entry name" value="ABCC_6TM_D2"/>
</dbReference>
<dbReference type="PANTHER" id="PTHR24223:SF399">
    <property type="entry name" value="ABC TRANSPORTER ATNG"/>
    <property type="match status" value="1"/>
</dbReference>
<dbReference type="EMBL" id="JAPQKL010000002">
    <property type="protein sequence ID" value="KAJ5142675.1"/>
    <property type="molecule type" value="Genomic_DNA"/>
</dbReference>
<dbReference type="GeneID" id="81401376"/>
<comment type="subcellular location">
    <subcellularLocation>
        <location evidence="1">Membrane</location>
        <topology evidence="1">Multi-pass membrane protein</topology>
    </subcellularLocation>
</comment>